<name>A0A1F8EX07_9BACT</name>
<reference evidence="2 3" key="1">
    <citation type="journal article" date="2016" name="Nat. Commun.">
        <title>Thousands of microbial genomes shed light on interconnected biogeochemical processes in an aquifer system.</title>
        <authorList>
            <person name="Anantharaman K."/>
            <person name="Brown C.T."/>
            <person name="Hug L.A."/>
            <person name="Sharon I."/>
            <person name="Castelle C.J."/>
            <person name="Probst A.J."/>
            <person name="Thomas B.C."/>
            <person name="Singh A."/>
            <person name="Wilkins M.J."/>
            <person name="Karaoz U."/>
            <person name="Brodie E.L."/>
            <person name="Williams K.H."/>
            <person name="Hubbard S.S."/>
            <person name="Banfield J.F."/>
        </authorList>
    </citation>
    <scope>NUCLEOTIDE SEQUENCE [LARGE SCALE GENOMIC DNA]</scope>
</reference>
<feature type="transmembrane region" description="Helical" evidence="1">
    <location>
        <begin position="43"/>
        <end position="69"/>
    </location>
</feature>
<feature type="transmembrane region" description="Helical" evidence="1">
    <location>
        <begin position="393"/>
        <end position="414"/>
    </location>
</feature>
<comment type="caution">
    <text evidence="2">The sequence shown here is derived from an EMBL/GenBank/DDBJ whole genome shotgun (WGS) entry which is preliminary data.</text>
</comment>
<evidence type="ECO:0008006" key="4">
    <source>
        <dbReference type="Google" id="ProtNLM"/>
    </source>
</evidence>
<keyword evidence="1" id="KW-1133">Transmembrane helix</keyword>
<protein>
    <recommendedName>
        <fullName evidence="4">VWFA domain-containing protein</fullName>
    </recommendedName>
</protein>
<keyword evidence="1" id="KW-0472">Membrane</keyword>
<dbReference type="AlphaFoldDB" id="A0A1F8EX07"/>
<dbReference type="InterPro" id="IPR036465">
    <property type="entry name" value="vWFA_dom_sf"/>
</dbReference>
<dbReference type="Proteomes" id="UP000177507">
    <property type="component" value="Unassembled WGS sequence"/>
</dbReference>
<evidence type="ECO:0000313" key="3">
    <source>
        <dbReference type="Proteomes" id="UP000177507"/>
    </source>
</evidence>
<organism evidence="2 3">
    <name type="scientific">Candidatus Yanofskybacteria bacterium RIFCSPHIGHO2_01_FULL_44_17</name>
    <dbReference type="NCBI Taxonomy" id="1802668"/>
    <lineage>
        <taxon>Bacteria</taxon>
        <taxon>Candidatus Yanofskyibacteriota</taxon>
    </lineage>
</organism>
<feature type="transmembrane region" description="Helical" evidence="1">
    <location>
        <begin position="6"/>
        <end position="22"/>
    </location>
</feature>
<evidence type="ECO:0000313" key="2">
    <source>
        <dbReference type="EMBL" id="OGN05405.1"/>
    </source>
</evidence>
<keyword evidence="1" id="KW-0812">Transmembrane</keyword>
<dbReference type="EMBL" id="MGJI01000009">
    <property type="protein sequence ID" value="OGN05405.1"/>
    <property type="molecule type" value="Genomic_DNA"/>
</dbReference>
<dbReference type="Gene3D" id="3.40.50.410">
    <property type="entry name" value="von Willebrand factor, type A domain"/>
    <property type="match status" value="1"/>
</dbReference>
<dbReference type="STRING" id="1802668.A2831_01560"/>
<accession>A0A1F8EX07</accession>
<evidence type="ECO:0000256" key="1">
    <source>
        <dbReference type="SAM" id="Phobius"/>
    </source>
</evidence>
<dbReference type="SUPFAM" id="SSF53300">
    <property type="entry name" value="vWA-like"/>
    <property type="match status" value="1"/>
</dbReference>
<sequence length="416" mass="45662">MELRNPEYLAGILAFALLLFLLNKSSRRGYYFSGSLAVKKAGIFLRALSATPMLAYLLIAILLLLALAAPFTVQTRTEVVIEGKIIVPCIDVSGSMDEFVADGRTKLIVVKDILKEFSETRSDSDALGLTAFSGGGEGWGAGIIQRPTLSKEVFNVAATKVYSQIFGSNTSIGEGIFISVLAVNEMDWHAGLQKESDNSEIEFNIRRLWAAANSLDLPELGSPSPTAKTQDDFIISEAVRLTPPAKSKNRIIILFSDGDSNTGLDPIKSIWLAERLGIKVYYIEVLTAPSPPEAEEEVVAEDGLWVNHSPVRPPRVIVKLLPAARLIAQAGVGNDYSNVAEAHRPLVAAIKRTGGEYFSSNNYDDVRKFFLEISRLEKDLMTPEVKYDVSESYIFFVMLACGFFLLLVFVEVLINL</sequence>
<gene>
    <name evidence="2" type="ORF">A2831_01560</name>
</gene>
<proteinExistence type="predicted"/>